<protein>
    <submittedName>
        <fullName evidence="1">Uncharacterized protein</fullName>
    </submittedName>
</protein>
<accession>B8AH35</accession>
<dbReference type="AlphaFoldDB" id="B8AH35"/>
<proteinExistence type="predicted"/>
<dbReference type="HOGENOM" id="CLU_1333829_0_0_1"/>
<name>B8AH35_ORYSI</name>
<sequence length="206" mass="23878">MFKKAAFELGCIVCPIAIKYHQEFTDTFWDSKKVRDMIAAQVGLKKVPWDGYMKHNRPGRVALDTPKRSTPRKKNLSFPISLQFYKFWLNFVLTLCSCNVVFNFQTTHLCGICVENTGGNLNRHQSINSARRCFLITFSVSYYKSFYHCLVILNRGSSCLPLADFCNNNDKLHNTNFSLQKCPIQREKNEQCNLCFVCEFDGRLEK</sequence>
<evidence type="ECO:0000313" key="1">
    <source>
        <dbReference type="EMBL" id="EEC73079.1"/>
    </source>
</evidence>
<dbReference type="Proteomes" id="UP000007015">
    <property type="component" value="Chromosome 2"/>
</dbReference>
<evidence type="ECO:0000313" key="2">
    <source>
        <dbReference type="Proteomes" id="UP000007015"/>
    </source>
</evidence>
<organism evidence="1 2">
    <name type="scientific">Oryza sativa subsp. indica</name>
    <name type="common">Rice</name>
    <dbReference type="NCBI Taxonomy" id="39946"/>
    <lineage>
        <taxon>Eukaryota</taxon>
        <taxon>Viridiplantae</taxon>
        <taxon>Streptophyta</taxon>
        <taxon>Embryophyta</taxon>
        <taxon>Tracheophyta</taxon>
        <taxon>Spermatophyta</taxon>
        <taxon>Magnoliopsida</taxon>
        <taxon>Liliopsida</taxon>
        <taxon>Poales</taxon>
        <taxon>Poaceae</taxon>
        <taxon>BOP clade</taxon>
        <taxon>Oryzoideae</taxon>
        <taxon>Oryzeae</taxon>
        <taxon>Oryzinae</taxon>
        <taxon>Oryza</taxon>
        <taxon>Oryza sativa</taxon>
    </lineage>
</organism>
<dbReference type="STRING" id="39946.B8AH35"/>
<gene>
    <name evidence="1" type="ORF">OsI_07044</name>
</gene>
<keyword evidence="2" id="KW-1185">Reference proteome</keyword>
<dbReference type="EMBL" id="CM000127">
    <property type="protein sequence ID" value="EEC73079.1"/>
    <property type="molecule type" value="Genomic_DNA"/>
</dbReference>
<dbReference type="Gramene" id="BGIOSGA006556-TA">
    <property type="protein sequence ID" value="BGIOSGA006556-PA"/>
    <property type="gene ID" value="BGIOSGA006556"/>
</dbReference>
<reference evidence="1 2" key="1">
    <citation type="journal article" date="2005" name="PLoS Biol.">
        <title>The genomes of Oryza sativa: a history of duplications.</title>
        <authorList>
            <person name="Yu J."/>
            <person name="Wang J."/>
            <person name="Lin W."/>
            <person name="Li S."/>
            <person name="Li H."/>
            <person name="Zhou J."/>
            <person name="Ni P."/>
            <person name="Dong W."/>
            <person name="Hu S."/>
            <person name="Zeng C."/>
            <person name="Zhang J."/>
            <person name="Zhang Y."/>
            <person name="Li R."/>
            <person name="Xu Z."/>
            <person name="Li S."/>
            <person name="Li X."/>
            <person name="Zheng H."/>
            <person name="Cong L."/>
            <person name="Lin L."/>
            <person name="Yin J."/>
            <person name="Geng J."/>
            <person name="Li G."/>
            <person name="Shi J."/>
            <person name="Liu J."/>
            <person name="Lv H."/>
            <person name="Li J."/>
            <person name="Wang J."/>
            <person name="Deng Y."/>
            <person name="Ran L."/>
            <person name="Shi X."/>
            <person name="Wang X."/>
            <person name="Wu Q."/>
            <person name="Li C."/>
            <person name="Ren X."/>
            <person name="Wang J."/>
            <person name="Wang X."/>
            <person name="Li D."/>
            <person name="Liu D."/>
            <person name="Zhang X."/>
            <person name="Ji Z."/>
            <person name="Zhao W."/>
            <person name="Sun Y."/>
            <person name="Zhang Z."/>
            <person name="Bao J."/>
            <person name="Han Y."/>
            <person name="Dong L."/>
            <person name="Ji J."/>
            <person name="Chen P."/>
            <person name="Wu S."/>
            <person name="Liu J."/>
            <person name="Xiao Y."/>
            <person name="Bu D."/>
            <person name="Tan J."/>
            <person name="Yang L."/>
            <person name="Ye C."/>
            <person name="Zhang J."/>
            <person name="Xu J."/>
            <person name="Zhou Y."/>
            <person name="Yu Y."/>
            <person name="Zhang B."/>
            <person name="Zhuang S."/>
            <person name="Wei H."/>
            <person name="Liu B."/>
            <person name="Lei M."/>
            <person name="Yu H."/>
            <person name="Li Y."/>
            <person name="Xu H."/>
            <person name="Wei S."/>
            <person name="He X."/>
            <person name="Fang L."/>
            <person name="Zhang Z."/>
            <person name="Zhang Y."/>
            <person name="Huang X."/>
            <person name="Su Z."/>
            <person name="Tong W."/>
            <person name="Li J."/>
            <person name="Tong Z."/>
            <person name="Li S."/>
            <person name="Ye J."/>
            <person name="Wang L."/>
            <person name="Fang L."/>
            <person name="Lei T."/>
            <person name="Chen C."/>
            <person name="Chen H."/>
            <person name="Xu Z."/>
            <person name="Li H."/>
            <person name="Huang H."/>
            <person name="Zhang F."/>
            <person name="Xu H."/>
            <person name="Li N."/>
            <person name="Zhao C."/>
            <person name="Li S."/>
            <person name="Dong L."/>
            <person name="Huang Y."/>
            <person name="Li L."/>
            <person name="Xi Y."/>
            <person name="Qi Q."/>
            <person name="Li W."/>
            <person name="Zhang B."/>
            <person name="Hu W."/>
            <person name="Zhang Y."/>
            <person name="Tian X."/>
            <person name="Jiao Y."/>
            <person name="Liang X."/>
            <person name="Jin J."/>
            <person name="Gao L."/>
            <person name="Zheng W."/>
            <person name="Hao B."/>
            <person name="Liu S."/>
            <person name="Wang W."/>
            <person name="Yuan L."/>
            <person name="Cao M."/>
            <person name="McDermott J."/>
            <person name="Samudrala R."/>
            <person name="Wang J."/>
            <person name="Wong G.K."/>
            <person name="Yang H."/>
        </authorList>
    </citation>
    <scope>NUCLEOTIDE SEQUENCE [LARGE SCALE GENOMIC DNA]</scope>
    <source>
        <strain evidence="2">cv. 93-11</strain>
    </source>
</reference>